<dbReference type="EMBL" id="JAEUAK010000001">
    <property type="protein sequence ID" value="MBW9051324.1"/>
    <property type="molecule type" value="Genomic_DNA"/>
</dbReference>
<evidence type="ECO:0000313" key="2">
    <source>
        <dbReference type="EMBL" id="MBW9051324.1"/>
    </source>
</evidence>
<accession>A0ABS7GQ31</accession>
<proteinExistence type="predicted"/>
<sequence length="136" mass="15177">MKKIISIIVSVLFAGHPALAQSNVTAGHANRLVEHYRAYIGEADLFNSSGTRLTQPWEIIRQDRANFHRYGIRDSDDQSDSFFADPANRQSLEAMLRNGSMTQEAAAMIVHGNVWVDVDIYGNQGIGRWIDVTVSD</sequence>
<reference evidence="2 3" key="1">
    <citation type="journal article" date="2021" name="MBio">
        <title>Poor Competitiveness of Bradyrhizobium in Pigeon Pea Root Colonization in Indian Soils.</title>
        <authorList>
            <person name="Chalasani D."/>
            <person name="Basu A."/>
            <person name="Pullabhotla S.V.S.R.N."/>
            <person name="Jorrin B."/>
            <person name="Neal A.L."/>
            <person name="Poole P.S."/>
            <person name="Podile A.R."/>
            <person name="Tkacz A."/>
        </authorList>
    </citation>
    <scope>NUCLEOTIDE SEQUENCE [LARGE SCALE GENOMIC DNA]</scope>
    <source>
        <strain evidence="2 3">HU56</strain>
    </source>
</reference>
<dbReference type="Proteomes" id="UP000717752">
    <property type="component" value="Unassembled WGS sequence"/>
</dbReference>
<keyword evidence="3" id="KW-1185">Reference proteome</keyword>
<gene>
    <name evidence="2" type="ORF">JNB85_02715</name>
</gene>
<evidence type="ECO:0000256" key="1">
    <source>
        <dbReference type="SAM" id="SignalP"/>
    </source>
</evidence>
<dbReference type="RefSeq" id="WP_220332847.1">
    <property type="nucleotide sequence ID" value="NZ_JAEUAK010000001.1"/>
</dbReference>
<comment type="caution">
    <text evidence="2">The sequence shown here is derived from an EMBL/GenBank/DDBJ whole genome shotgun (WGS) entry which is preliminary data.</text>
</comment>
<feature type="chain" id="PRO_5045129123" evidence="1">
    <location>
        <begin position="21"/>
        <end position="136"/>
    </location>
</feature>
<keyword evidence="1" id="KW-0732">Signal</keyword>
<evidence type="ECO:0000313" key="3">
    <source>
        <dbReference type="Proteomes" id="UP000717752"/>
    </source>
</evidence>
<name>A0ABS7GQ31_9HYPH</name>
<feature type="signal peptide" evidence="1">
    <location>
        <begin position="1"/>
        <end position="20"/>
    </location>
</feature>
<organism evidence="2 3">
    <name type="scientific">Rhizobium mesosinicum</name>
    <dbReference type="NCBI Taxonomy" id="335017"/>
    <lineage>
        <taxon>Bacteria</taxon>
        <taxon>Pseudomonadati</taxon>
        <taxon>Pseudomonadota</taxon>
        <taxon>Alphaproteobacteria</taxon>
        <taxon>Hyphomicrobiales</taxon>
        <taxon>Rhizobiaceae</taxon>
        <taxon>Rhizobium/Agrobacterium group</taxon>
        <taxon>Rhizobium</taxon>
    </lineage>
</organism>
<protein>
    <submittedName>
        <fullName evidence="2">Uncharacterized protein</fullName>
    </submittedName>
</protein>